<dbReference type="RefSeq" id="WP_008067591.1">
    <property type="nucleotide sequence ID" value="NZ_AQWK01000015.1"/>
</dbReference>
<evidence type="ECO:0000313" key="5">
    <source>
        <dbReference type="EMBL" id="EGD59455.1"/>
    </source>
</evidence>
<comment type="similarity">
    <text evidence="2">Belongs to the bacterial solute-binding protein SsuA/TauA family.</text>
</comment>
<dbReference type="InterPro" id="IPR010068">
    <property type="entry name" value="Peri-bd_TauA"/>
</dbReference>
<dbReference type="Proteomes" id="UP000004728">
    <property type="component" value="Unassembled WGS sequence"/>
</dbReference>
<evidence type="ECO:0000256" key="1">
    <source>
        <dbReference type="ARBA" id="ARBA00004418"/>
    </source>
</evidence>
<dbReference type="CDD" id="cd13560">
    <property type="entry name" value="PBP2_taurine"/>
    <property type="match status" value="1"/>
</dbReference>
<dbReference type="InterPro" id="IPR001638">
    <property type="entry name" value="Solute-binding_3/MltF_N"/>
</dbReference>
<dbReference type="AlphaFoldDB" id="F1Z7E2"/>
<dbReference type="GO" id="GO:0042918">
    <property type="term" value="P:alkanesulfonate transmembrane transport"/>
    <property type="evidence" value="ECO:0007669"/>
    <property type="project" value="TreeGrafter"/>
</dbReference>
<dbReference type="InterPro" id="IPR007210">
    <property type="entry name" value="ABC_Gly_betaine_transp_sub-bd"/>
</dbReference>
<proteinExistence type="inferred from homology"/>
<dbReference type="PANTHER" id="PTHR30024:SF47">
    <property type="entry name" value="TAURINE-BINDING PERIPLASMIC PROTEIN"/>
    <property type="match status" value="1"/>
</dbReference>
<dbReference type="PANTHER" id="PTHR30024">
    <property type="entry name" value="ALIPHATIC SULFONATES-BINDING PROTEIN-RELATED"/>
    <property type="match status" value="1"/>
</dbReference>
<dbReference type="STRING" id="983920.Y88_1487"/>
<dbReference type="GO" id="GO:0042597">
    <property type="term" value="C:periplasmic space"/>
    <property type="evidence" value="ECO:0007669"/>
    <property type="project" value="UniProtKB-SubCell"/>
</dbReference>
<dbReference type="Gene3D" id="3.40.190.10">
    <property type="entry name" value="Periplasmic binding protein-like II"/>
    <property type="match status" value="2"/>
</dbReference>
<dbReference type="eggNOG" id="COG4521">
    <property type="taxonomic scope" value="Bacteria"/>
</dbReference>
<dbReference type="OrthoDB" id="6788250at2"/>
<dbReference type="SUPFAM" id="SSF53850">
    <property type="entry name" value="Periplasmic binding protein-like II"/>
    <property type="match status" value="1"/>
</dbReference>
<evidence type="ECO:0000313" key="6">
    <source>
        <dbReference type="Proteomes" id="UP000004728"/>
    </source>
</evidence>
<accession>F1Z7E2</accession>
<sequence length="354" mass="37695">MSITFRVFLGVLVLFALGLGGLRLLSGPPRHGVVVGFQTAVDPGKLAQVSGAYERALGQPVTWRKFDSGTDVITALAADDIDFGDLGSSPLAVAATRQLPIVTVALISRLGHGEALAVRNGSGIAGPTDLVGKRIAVPFVSTCHYSLLAALRHWGLSERQVRIINLSPPQIAAAWARGDIDAAYVWDPALSELQRTGRVLFSSEDVGHWGAPTYDAWVVRRDFARREPGVVAAFVRTALQAVQTWKSERARLTPASPQVQAVAGLTGVDAAKVPALLAGSDYPDAAEQAGLGLLGGGLARDLSATARFLQSQGKVDRVLVDYSPYLDPQWVRQVAAEQGHMQGQILDQKQDGQR</sequence>
<dbReference type="SMART" id="SM00062">
    <property type="entry name" value="PBPb"/>
    <property type="match status" value="1"/>
</dbReference>
<feature type="domain" description="Solute-binding protein family 3/N-terminal" evidence="4">
    <location>
        <begin position="32"/>
        <end position="249"/>
    </location>
</feature>
<protein>
    <submittedName>
        <fullName evidence="5">Taurine ABC transporter, periplasmic binding protein</fullName>
    </submittedName>
</protein>
<evidence type="ECO:0000256" key="2">
    <source>
        <dbReference type="ARBA" id="ARBA00010742"/>
    </source>
</evidence>
<evidence type="ECO:0000256" key="3">
    <source>
        <dbReference type="ARBA" id="ARBA00022729"/>
    </source>
</evidence>
<dbReference type="InParanoid" id="F1Z7E2"/>
<dbReference type="NCBIfam" id="TIGR01729">
    <property type="entry name" value="taurine_ABC_bnd"/>
    <property type="match status" value="1"/>
</dbReference>
<dbReference type="GO" id="GO:0043190">
    <property type="term" value="C:ATP-binding cassette (ABC) transporter complex"/>
    <property type="evidence" value="ECO:0007669"/>
    <property type="project" value="InterPro"/>
</dbReference>
<reference evidence="5 6" key="1">
    <citation type="journal article" date="2012" name="J. Bacteriol.">
        <title>Draft Genome Sequence of Novosphingobium nitrogenifigens Y88T.</title>
        <authorList>
            <person name="Strabala T.J."/>
            <person name="Macdonald L."/>
            <person name="Liu V."/>
            <person name="Smit A.M."/>
        </authorList>
    </citation>
    <scope>NUCLEOTIDE SEQUENCE [LARGE SCALE GENOMIC DNA]</scope>
    <source>
        <strain evidence="5 6">DSM 19370</strain>
    </source>
</reference>
<comment type="caution">
    <text evidence="5">The sequence shown here is derived from an EMBL/GenBank/DDBJ whole genome shotgun (WGS) entry which is preliminary data.</text>
</comment>
<evidence type="ECO:0000259" key="4">
    <source>
        <dbReference type="SMART" id="SM00062"/>
    </source>
</evidence>
<dbReference type="Pfam" id="PF04069">
    <property type="entry name" value="OpuAC"/>
    <property type="match status" value="1"/>
</dbReference>
<keyword evidence="6" id="KW-1185">Reference proteome</keyword>
<comment type="subcellular location">
    <subcellularLocation>
        <location evidence="1">Periplasm</location>
    </subcellularLocation>
</comment>
<dbReference type="HOGENOM" id="CLU_028871_3_1_5"/>
<keyword evidence="3" id="KW-0732">Signal</keyword>
<dbReference type="GO" id="GO:0022857">
    <property type="term" value="F:transmembrane transporter activity"/>
    <property type="evidence" value="ECO:0007669"/>
    <property type="project" value="InterPro"/>
</dbReference>
<dbReference type="FunCoup" id="F1Z7E2">
    <property type="interactions" value="83"/>
</dbReference>
<organism evidence="5 6">
    <name type="scientific">Novosphingobium nitrogenifigens DSM 19370</name>
    <dbReference type="NCBI Taxonomy" id="983920"/>
    <lineage>
        <taxon>Bacteria</taxon>
        <taxon>Pseudomonadati</taxon>
        <taxon>Pseudomonadota</taxon>
        <taxon>Alphaproteobacteria</taxon>
        <taxon>Sphingomonadales</taxon>
        <taxon>Sphingomonadaceae</taxon>
        <taxon>Novosphingobium</taxon>
    </lineage>
</organism>
<gene>
    <name evidence="5" type="ORF">Y88_1487</name>
</gene>
<dbReference type="EMBL" id="AEWJ01000032">
    <property type="protein sequence ID" value="EGD59455.1"/>
    <property type="molecule type" value="Genomic_DNA"/>
</dbReference>
<name>F1Z7E2_9SPHN</name>